<evidence type="ECO:0000259" key="1">
    <source>
        <dbReference type="Pfam" id="PF20241"/>
    </source>
</evidence>
<accession>A0A5J9UU79</accession>
<sequence length="161" mass="17516">MQAAFTRSYDADLSLKLAKIPVECEMSGDSLLNYIVNHSKNAPITLQQGSFIEMTGPKRACGIPFTNRINGDCGAVDITLALVPRAVEATEVGISEVQSGFNLSSVRFVFINEIKHFHGTIGEPCVLRRFVVAVVMDTMMHLEFKVGKMALNILSKGIAPS</sequence>
<dbReference type="AlphaFoldDB" id="A0A5J9UU79"/>
<proteinExistence type="predicted"/>
<dbReference type="PANTHER" id="PTHR33065:SF19">
    <property type="entry name" value="OS11G0130700 PROTEIN"/>
    <property type="match status" value="1"/>
</dbReference>
<dbReference type="EMBL" id="RWGY01000013">
    <property type="protein sequence ID" value="TVU26828.1"/>
    <property type="molecule type" value="Genomic_DNA"/>
</dbReference>
<name>A0A5J9UU79_9POAL</name>
<dbReference type="Gramene" id="TVU26828">
    <property type="protein sequence ID" value="TVU26828"/>
    <property type="gene ID" value="EJB05_29393"/>
</dbReference>
<feature type="non-terminal residue" evidence="2">
    <location>
        <position position="161"/>
    </location>
</feature>
<evidence type="ECO:0000313" key="3">
    <source>
        <dbReference type="Proteomes" id="UP000324897"/>
    </source>
</evidence>
<evidence type="ECO:0000313" key="2">
    <source>
        <dbReference type="EMBL" id="TVU26828.1"/>
    </source>
</evidence>
<comment type="caution">
    <text evidence="2">The sequence shown here is derived from an EMBL/GenBank/DDBJ whole genome shotgun (WGS) entry which is preliminary data.</text>
</comment>
<gene>
    <name evidence="2" type="ORF">EJB05_29393</name>
</gene>
<dbReference type="Pfam" id="PF20241">
    <property type="entry name" value="DUF6598"/>
    <property type="match status" value="1"/>
</dbReference>
<keyword evidence="3" id="KW-1185">Reference proteome</keyword>
<feature type="non-terminal residue" evidence="2">
    <location>
        <position position="1"/>
    </location>
</feature>
<feature type="domain" description="DUF6598" evidence="1">
    <location>
        <begin position="64"/>
        <end position="146"/>
    </location>
</feature>
<dbReference type="OrthoDB" id="664446at2759"/>
<dbReference type="Proteomes" id="UP000324897">
    <property type="component" value="Chromosome 2"/>
</dbReference>
<organism evidence="2 3">
    <name type="scientific">Eragrostis curvula</name>
    <name type="common">weeping love grass</name>
    <dbReference type="NCBI Taxonomy" id="38414"/>
    <lineage>
        <taxon>Eukaryota</taxon>
        <taxon>Viridiplantae</taxon>
        <taxon>Streptophyta</taxon>
        <taxon>Embryophyta</taxon>
        <taxon>Tracheophyta</taxon>
        <taxon>Spermatophyta</taxon>
        <taxon>Magnoliopsida</taxon>
        <taxon>Liliopsida</taxon>
        <taxon>Poales</taxon>
        <taxon>Poaceae</taxon>
        <taxon>PACMAD clade</taxon>
        <taxon>Chloridoideae</taxon>
        <taxon>Eragrostideae</taxon>
        <taxon>Eragrostidinae</taxon>
        <taxon>Eragrostis</taxon>
    </lineage>
</organism>
<protein>
    <recommendedName>
        <fullName evidence="1">DUF6598 domain-containing protein</fullName>
    </recommendedName>
</protein>
<dbReference type="InterPro" id="IPR046533">
    <property type="entry name" value="DUF6598"/>
</dbReference>
<dbReference type="PANTHER" id="PTHR33065">
    <property type="entry name" value="OS07G0486400 PROTEIN"/>
    <property type="match status" value="1"/>
</dbReference>
<reference evidence="2 3" key="1">
    <citation type="journal article" date="2019" name="Sci. Rep.">
        <title>A high-quality genome of Eragrostis curvula grass provides insights into Poaceae evolution and supports new strategies to enhance forage quality.</title>
        <authorList>
            <person name="Carballo J."/>
            <person name="Santos B.A.C.M."/>
            <person name="Zappacosta D."/>
            <person name="Garbus I."/>
            <person name="Selva J.P."/>
            <person name="Gallo C.A."/>
            <person name="Diaz A."/>
            <person name="Albertini E."/>
            <person name="Caccamo M."/>
            <person name="Echenique V."/>
        </authorList>
    </citation>
    <scope>NUCLEOTIDE SEQUENCE [LARGE SCALE GENOMIC DNA]</scope>
    <source>
        <strain evidence="3">cv. Victoria</strain>
        <tissue evidence="2">Leaf</tissue>
    </source>
</reference>